<dbReference type="AlphaFoldDB" id="A0A6C0DPV7"/>
<evidence type="ECO:0000313" key="3">
    <source>
        <dbReference type="EMBL" id="QHT18250.1"/>
    </source>
</evidence>
<feature type="domain" description="Glycosyl transferase family 25" evidence="2">
    <location>
        <begin position="12"/>
        <end position="195"/>
    </location>
</feature>
<organism evidence="3">
    <name type="scientific">viral metagenome</name>
    <dbReference type="NCBI Taxonomy" id="1070528"/>
    <lineage>
        <taxon>unclassified sequences</taxon>
        <taxon>metagenomes</taxon>
        <taxon>organismal metagenomes</taxon>
    </lineage>
</organism>
<evidence type="ECO:0000256" key="1">
    <source>
        <dbReference type="SAM" id="Phobius"/>
    </source>
</evidence>
<keyword evidence="1" id="KW-1133">Transmembrane helix</keyword>
<evidence type="ECO:0000259" key="2">
    <source>
        <dbReference type="Pfam" id="PF01755"/>
    </source>
</evidence>
<feature type="transmembrane region" description="Helical" evidence="1">
    <location>
        <begin position="247"/>
        <end position="264"/>
    </location>
</feature>
<proteinExistence type="predicted"/>
<keyword evidence="1" id="KW-0472">Membrane</keyword>
<protein>
    <recommendedName>
        <fullName evidence="2">Glycosyl transferase family 25 domain-containing protein</fullName>
    </recommendedName>
</protein>
<reference evidence="3" key="1">
    <citation type="journal article" date="2020" name="Nature">
        <title>Giant virus diversity and host interactions through global metagenomics.</title>
        <authorList>
            <person name="Schulz F."/>
            <person name="Roux S."/>
            <person name="Paez-Espino D."/>
            <person name="Jungbluth S."/>
            <person name="Walsh D.A."/>
            <person name="Denef V.J."/>
            <person name="McMahon K.D."/>
            <person name="Konstantinidis K.T."/>
            <person name="Eloe-Fadrosh E.A."/>
            <person name="Kyrpides N.C."/>
            <person name="Woyke T."/>
        </authorList>
    </citation>
    <scope>NUCLEOTIDE SEQUENCE</scope>
    <source>
        <strain evidence="3">GVMAG-M-3300023174-46</strain>
    </source>
</reference>
<name>A0A6C0DPV7_9ZZZZ</name>
<accession>A0A6C0DPV7</accession>
<sequence>MKGYPIDIREIPIFCINMDRRKDRWEWFQSQPGVKHLPHLERFSAVDGKTIDILHDPRISMRTKNNVLNDTRRSHDEIENSGAIGASLSHSSIWKKFLEEHPEKEYCLVFEDDSNVPADIVQLLLQKSADLKELPGGFDIWLLNCNFLTYKVKPLSNSWTQPGNFWGFSAYIITRDGAKSMLEDAIPVEMHIDRLANMKCELGLMKVVIHNTVRIGNVLGKSDIQLKGCKICDVPETLHEVRMVHTYFLYGVVAYAALISVLYSRSSL</sequence>
<dbReference type="EMBL" id="MN739654">
    <property type="protein sequence ID" value="QHT18250.1"/>
    <property type="molecule type" value="Genomic_DNA"/>
</dbReference>
<dbReference type="CDD" id="cd06532">
    <property type="entry name" value="Glyco_transf_25"/>
    <property type="match status" value="1"/>
</dbReference>
<keyword evidence="1" id="KW-0812">Transmembrane</keyword>
<dbReference type="Pfam" id="PF01755">
    <property type="entry name" value="Glyco_transf_25"/>
    <property type="match status" value="1"/>
</dbReference>
<dbReference type="InterPro" id="IPR002654">
    <property type="entry name" value="Glyco_trans_25"/>
</dbReference>